<evidence type="ECO:0008006" key="9">
    <source>
        <dbReference type="Google" id="ProtNLM"/>
    </source>
</evidence>
<reference evidence="8" key="1">
    <citation type="journal article" date="2014" name="Front. Microbiol.">
        <title>High frequency of phylogenetically diverse reductive dehalogenase-homologous genes in deep subseafloor sedimentary metagenomes.</title>
        <authorList>
            <person name="Kawai M."/>
            <person name="Futagami T."/>
            <person name="Toyoda A."/>
            <person name="Takaki Y."/>
            <person name="Nishi S."/>
            <person name="Hori S."/>
            <person name="Arai W."/>
            <person name="Tsubouchi T."/>
            <person name="Morono Y."/>
            <person name="Uchiyama I."/>
            <person name="Ito T."/>
            <person name="Fujiyama A."/>
            <person name="Inagaki F."/>
            <person name="Takami H."/>
        </authorList>
    </citation>
    <scope>NUCLEOTIDE SEQUENCE</scope>
    <source>
        <strain evidence="8">Expedition CK06-06</strain>
    </source>
</reference>
<comment type="caution">
    <text evidence="8">The sequence shown here is derived from an EMBL/GenBank/DDBJ whole genome shotgun (WGS) entry which is preliminary data.</text>
</comment>
<keyword evidence="2" id="KW-0813">Transport</keyword>
<protein>
    <recommendedName>
        <fullName evidence="9">Outer membrane efflux protein</fullName>
    </recommendedName>
</protein>
<dbReference type="GO" id="GO:0015562">
    <property type="term" value="F:efflux transmembrane transporter activity"/>
    <property type="evidence" value="ECO:0007669"/>
    <property type="project" value="InterPro"/>
</dbReference>
<evidence type="ECO:0000256" key="1">
    <source>
        <dbReference type="ARBA" id="ARBA00004442"/>
    </source>
</evidence>
<dbReference type="Pfam" id="PF02321">
    <property type="entry name" value="OEP"/>
    <property type="match status" value="1"/>
</dbReference>
<feature type="coiled-coil region" evidence="7">
    <location>
        <begin position="77"/>
        <end position="104"/>
    </location>
</feature>
<sequence length="203" mass="22668">QIALNNRPEIEIVKQGINLSKSEMDLARHELLPSLNATVSYEMRGIDKHYSDAVESLNPHDRDSWTVGLEFNYPFGNNAADARYKEKKEAYNQALTEVERAEKIVITQVEVALLAVKLAQDEIESTSKSLASARRVIEGEKAQFELGKVSNVELLRAQDLLIAAERNHFRAIISYNIALIESARAQGIVLSELGVAIDANRNH</sequence>
<keyword evidence="6" id="KW-0998">Cell outer membrane</keyword>
<evidence type="ECO:0000256" key="3">
    <source>
        <dbReference type="ARBA" id="ARBA00022452"/>
    </source>
</evidence>
<evidence type="ECO:0000256" key="4">
    <source>
        <dbReference type="ARBA" id="ARBA00022692"/>
    </source>
</evidence>
<dbReference type="GO" id="GO:1990281">
    <property type="term" value="C:efflux pump complex"/>
    <property type="evidence" value="ECO:0007669"/>
    <property type="project" value="TreeGrafter"/>
</dbReference>
<evidence type="ECO:0000256" key="7">
    <source>
        <dbReference type="SAM" id="Coils"/>
    </source>
</evidence>
<proteinExistence type="predicted"/>
<evidence type="ECO:0000256" key="5">
    <source>
        <dbReference type="ARBA" id="ARBA00023136"/>
    </source>
</evidence>
<dbReference type="EMBL" id="BARS01017166">
    <property type="protein sequence ID" value="GAF94946.1"/>
    <property type="molecule type" value="Genomic_DNA"/>
</dbReference>
<dbReference type="AlphaFoldDB" id="X0U6J9"/>
<keyword evidence="7" id="KW-0175">Coiled coil</keyword>
<dbReference type="GO" id="GO:0015288">
    <property type="term" value="F:porin activity"/>
    <property type="evidence" value="ECO:0007669"/>
    <property type="project" value="TreeGrafter"/>
</dbReference>
<keyword evidence="4" id="KW-0812">Transmembrane</keyword>
<gene>
    <name evidence="8" type="ORF">S01H1_28117</name>
</gene>
<dbReference type="InterPro" id="IPR003423">
    <property type="entry name" value="OMP_efflux"/>
</dbReference>
<comment type="subcellular location">
    <subcellularLocation>
        <location evidence="1">Cell outer membrane</location>
    </subcellularLocation>
</comment>
<organism evidence="8">
    <name type="scientific">marine sediment metagenome</name>
    <dbReference type="NCBI Taxonomy" id="412755"/>
    <lineage>
        <taxon>unclassified sequences</taxon>
        <taxon>metagenomes</taxon>
        <taxon>ecological metagenomes</taxon>
    </lineage>
</organism>
<keyword evidence="3" id="KW-1134">Transmembrane beta strand</keyword>
<evidence type="ECO:0000313" key="8">
    <source>
        <dbReference type="EMBL" id="GAF94946.1"/>
    </source>
</evidence>
<dbReference type="PANTHER" id="PTHR30026">
    <property type="entry name" value="OUTER MEMBRANE PROTEIN TOLC"/>
    <property type="match status" value="1"/>
</dbReference>
<name>X0U6J9_9ZZZZ</name>
<feature type="non-terminal residue" evidence="8">
    <location>
        <position position="1"/>
    </location>
</feature>
<dbReference type="Gene3D" id="1.20.1600.10">
    <property type="entry name" value="Outer membrane efflux proteins (OEP)"/>
    <property type="match status" value="1"/>
</dbReference>
<dbReference type="SUPFAM" id="SSF56954">
    <property type="entry name" value="Outer membrane efflux proteins (OEP)"/>
    <property type="match status" value="1"/>
</dbReference>
<dbReference type="InterPro" id="IPR051906">
    <property type="entry name" value="TolC-like"/>
</dbReference>
<accession>X0U6J9</accession>
<evidence type="ECO:0000256" key="6">
    <source>
        <dbReference type="ARBA" id="ARBA00023237"/>
    </source>
</evidence>
<dbReference type="GO" id="GO:0009279">
    <property type="term" value="C:cell outer membrane"/>
    <property type="evidence" value="ECO:0007669"/>
    <property type="project" value="UniProtKB-SubCell"/>
</dbReference>
<keyword evidence="5" id="KW-0472">Membrane</keyword>
<dbReference type="PANTHER" id="PTHR30026:SF23">
    <property type="entry name" value="TO APRF-PUTATIVE OUTER MEMBRANE EFFLUX PROTEIN OR SECRETED ALKALINE PHOSPHATASE-RELATED"/>
    <property type="match status" value="1"/>
</dbReference>
<evidence type="ECO:0000256" key="2">
    <source>
        <dbReference type="ARBA" id="ARBA00022448"/>
    </source>
</evidence>